<name>A0A2T3AKN0_9PEZI</name>
<feature type="compositionally biased region" description="Polar residues" evidence="1">
    <location>
        <begin position="84"/>
        <end position="98"/>
    </location>
</feature>
<dbReference type="InParanoid" id="A0A2T3AKN0"/>
<reference evidence="2 3" key="1">
    <citation type="journal article" date="2018" name="Mycol. Prog.">
        <title>Coniella lustricola, a new species from submerged detritus.</title>
        <authorList>
            <person name="Raudabaugh D.B."/>
            <person name="Iturriaga T."/>
            <person name="Carver A."/>
            <person name="Mondo S."/>
            <person name="Pangilinan J."/>
            <person name="Lipzen A."/>
            <person name="He G."/>
            <person name="Amirebrahimi M."/>
            <person name="Grigoriev I.V."/>
            <person name="Miller A.N."/>
        </authorList>
    </citation>
    <scope>NUCLEOTIDE SEQUENCE [LARGE SCALE GENOMIC DNA]</scope>
    <source>
        <strain evidence="2 3">B22-T-1</strain>
    </source>
</reference>
<sequence>MDDDTPSHDLGLFILDNHTISNSNATTLALPSSTLDPEARGRKRRRDPFGDFALARPLRDSSTLRGRGRHRSPMWMHLLPPRCGSSSTRIASTANSRQHAAAGKVVMQGESSQSALAASVTASASSLSDKNDRNNNNNNNKMRVLGVVFLRPDEHMQSQPIQHQQRRRRSQSPSRSQSPMRDWSKTGTAVLARGRRARRRRTASRSRRHELGDEYAVLGEVGAEAAVAAAVRSGGSLG</sequence>
<feature type="compositionally biased region" description="Basic residues" evidence="1">
    <location>
        <begin position="193"/>
        <end position="208"/>
    </location>
</feature>
<dbReference type="Proteomes" id="UP000241462">
    <property type="component" value="Unassembled WGS sequence"/>
</dbReference>
<feature type="region of interest" description="Disordered" evidence="1">
    <location>
        <begin position="31"/>
        <end position="50"/>
    </location>
</feature>
<evidence type="ECO:0000256" key="1">
    <source>
        <dbReference type="SAM" id="MobiDB-lite"/>
    </source>
</evidence>
<protein>
    <submittedName>
        <fullName evidence="2">Uncharacterized protein</fullName>
    </submittedName>
</protein>
<feature type="region of interest" description="Disordered" evidence="1">
    <location>
        <begin position="84"/>
        <end position="107"/>
    </location>
</feature>
<gene>
    <name evidence="2" type="ORF">BD289DRAFT_479039</name>
</gene>
<keyword evidence="3" id="KW-1185">Reference proteome</keyword>
<dbReference type="EMBL" id="KZ678379">
    <property type="protein sequence ID" value="PSS02139.1"/>
    <property type="molecule type" value="Genomic_DNA"/>
</dbReference>
<feature type="region of interest" description="Disordered" evidence="1">
    <location>
        <begin position="156"/>
        <end position="213"/>
    </location>
</feature>
<feature type="compositionally biased region" description="Low complexity" evidence="1">
    <location>
        <begin position="171"/>
        <end position="181"/>
    </location>
</feature>
<proteinExistence type="predicted"/>
<organism evidence="2 3">
    <name type="scientific">Coniella lustricola</name>
    <dbReference type="NCBI Taxonomy" id="2025994"/>
    <lineage>
        <taxon>Eukaryota</taxon>
        <taxon>Fungi</taxon>
        <taxon>Dikarya</taxon>
        <taxon>Ascomycota</taxon>
        <taxon>Pezizomycotina</taxon>
        <taxon>Sordariomycetes</taxon>
        <taxon>Sordariomycetidae</taxon>
        <taxon>Diaporthales</taxon>
        <taxon>Schizoparmaceae</taxon>
        <taxon>Coniella</taxon>
    </lineage>
</organism>
<evidence type="ECO:0000313" key="2">
    <source>
        <dbReference type="EMBL" id="PSS02139.1"/>
    </source>
</evidence>
<accession>A0A2T3AKN0</accession>
<dbReference type="OrthoDB" id="5233293at2759"/>
<evidence type="ECO:0000313" key="3">
    <source>
        <dbReference type="Proteomes" id="UP000241462"/>
    </source>
</evidence>
<dbReference type="AlphaFoldDB" id="A0A2T3AKN0"/>